<accession>A0A8H6HLU6</accession>
<organism evidence="1 2">
    <name type="scientific">Ephemerocybe angulata</name>
    <dbReference type="NCBI Taxonomy" id="980116"/>
    <lineage>
        <taxon>Eukaryota</taxon>
        <taxon>Fungi</taxon>
        <taxon>Dikarya</taxon>
        <taxon>Basidiomycota</taxon>
        <taxon>Agaricomycotina</taxon>
        <taxon>Agaricomycetes</taxon>
        <taxon>Agaricomycetidae</taxon>
        <taxon>Agaricales</taxon>
        <taxon>Agaricineae</taxon>
        <taxon>Psathyrellaceae</taxon>
        <taxon>Ephemerocybe</taxon>
    </lineage>
</organism>
<proteinExistence type="predicted"/>
<sequence>MAPRDFVAILITYNLGSIVKEAQLMPKWYIRWAEDEATRTIPVPQTPVTNPPLAVLRCGPPDRESCPVSSPFVGWLSTPEDSTLGLPVGTGVVGCQPAVSTPEDMLVLILITPPMSPLESTRLRTIQVTQDAQDKGARDSELSAPDVISLRIDDFNTLQDQARRGETVICRSERVDTALEAILSQITWNGLHIDKSSQGAPEIFDVISRILEALPTVESEKKLPATGLVKKVAGAIGDDIVENLDTSQGRNSVAKTQVVPYQQILAAPLESELPASQNYIFWLVSAEGWGLFVRPLLMPSKSLALNVHLDGQMQHGDQPS</sequence>
<evidence type="ECO:0000313" key="2">
    <source>
        <dbReference type="Proteomes" id="UP000521943"/>
    </source>
</evidence>
<reference evidence="1 2" key="1">
    <citation type="submission" date="2020-07" db="EMBL/GenBank/DDBJ databases">
        <title>Comparative genomics of pyrophilous fungi reveals a link between fire events and developmental genes.</title>
        <authorList>
            <consortium name="DOE Joint Genome Institute"/>
            <person name="Steindorff A.S."/>
            <person name="Carver A."/>
            <person name="Calhoun S."/>
            <person name="Stillman K."/>
            <person name="Liu H."/>
            <person name="Lipzen A."/>
            <person name="Pangilinan J."/>
            <person name="Labutti K."/>
            <person name="Bruns T.D."/>
            <person name="Grigoriev I.V."/>
        </authorList>
    </citation>
    <scope>NUCLEOTIDE SEQUENCE [LARGE SCALE GENOMIC DNA]</scope>
    <source>
        <strain evidence="1 2">CBS 144469</strain>
    </source>
</reference>
<comment type="caution">
    <text evidence="1">The sequence shown here is derived from an EMBL/GenBank/DDBJ whole genome shotgun (WGS) entry which is preliminary data.</text>
</comment>
<keyword evidence="2" id="KW-1185">Reference proteome</keyword>
<dbReference type="Proteomes" id="UP000521943">
    <property type="component" value="Unassembled WGS sequence"/>
</dbReference>
<gene>
    <name evidence="1" type="ORF">DFP72DRAFT_1143920</name>
</gene>
<name>A0A8H6HLU6_9AGAR</name>
<protein>
    <submittedName>
        <fullName evidence="1">Uncharacterized protein</fullName>
    </submittedName>
</protein>
<dbReference type="AlphaFoldDB" id="A0A8H6HLU6"/>
<evidence type="ECO:0000313" key="1">
    <source>
        <dbReference type="EMBL" id="KAF6748795.1"/>
    </source>
</evidence>
<dbReference type="EMBL" id="JACGCI010000068">
    <property type="protein sequence ID" value="KAF6748795.1"/>
    <property type="molecule type" value="Genomic_DNA"/>
</dbReference>